<evidence type="ECO:0000256" key="2">
    <source>
        <dbReference type="SAM" id="MobiDB-lite"/>
    </source>
</evidence>
<name>A0AAN8XBC5_HALRR</name>
<dbReference type="Proteomes" id="UP001381693">
    <property type="component" value="Unassembled WGS sequence"/>
</dbReference>
<organism evidence="3 4">
    <name type="scientific">Halocaridina rubra</name>
    <name type="common">Hawaiian red shrimp</name>
    <dbReference type="NCBI Taxonomy" id="373956"/>
    <lineage>
        <taxon>Eukaryota</taxon>
        <taxon>Metazoa</taxon>
        <taxon>Ecdysozoa</taxon>
        <taxon>Arthropoda</taxon>
        <taxon>Crustacea</taxon>
        <taxon>Multicrustacea</taxon>
        <taxon>Malacostraca</taxon>
        <taxon>Eumalacostraca</taxon>
        <taxon>Eucarida</taxon>
        <taxon>Decapoda</taxon>
        <taxon>Pleocyemata</taxon>
        <taxon>Caridea</taxon>
        <taxon>Atyoidea</taxon>
        <taxon>Atyidae</taxon>
        <taxon>Halocaridina</taxon>
    </lineage>
</organism>
<feature type="region of interest" description="Disordered" evidence="2">
    <location>
        <begin position="930"/>
        <end position="949"/>
    </location>
</feature>
<sequence length="949" mass="102339">MCVDKNISFSGVSPTTSAPARSLMKALADLADKLAELDRAAQAAGRKRRSLEDEEEHRLEKRQTGTISITVITEIKDIKAGAALEASAKTIIKSTAKSTLFLLGDLRTETSAQEKALELAAKASATVAIKSALSSVTSLLADITIGTLTGGGDGVAVAIIVKIQKIIVTITKSGLGAMTAATASTLEALTAELQTVVTSESSTALTETEIASVAAVAEEVQSAEAAVTSIEAKTEAKKESKAQSLLMVSLSQAMTTVATSITVIETAITRQTQSTVAAETKSEKLEEIKEEYEEKEEEVAVVETAEKLVTLTKSVQSTVKMLTSRVDETQEASGSETSLEESMTVLIELMKVIVSKSEEISEEQISELEVTAAAFYEKVSQVTYVTTITSLKQLIVVTTKAVEVTKAEETLLKSALESEQKLEILDNGLTFLEELTSFVEGIISAGSQETYSDITVDEATDDIKGLSELVTISQTLQESISEEITKEEETSSQKSSSVLLEETLTLVSIAKETLLEIQVEALEALFLKYESGEETTVISNLEEAITEIAFVEEIVTLEVTKVEKSESRVVLFESVEQQISEIGSLFEDLTASAPADFPDENKEQSVLIDQIVTFFASIQEESYAITEDDLTLLQGYKKELQIIVNSVSETMVYGGGYEYTLEEAVAESKSASSSVSESVTAEKESEKITASLSTFSSVSMFIEQIIIISMSADAVSDDDIISIQEVYFAAVSKIYELEEGQGIGNLLEAQSVTVMALETAEERLSGLSDSSSSEENAAAIAEFETVVIEIKKQVDDMIISISSFPETDSSSEITSITTTMQKVISSSFSELTVEELQEVKDTLTTISDSKSIGVKSLLQFSTIVEKSVSAVETEKESISLLKESRERMNVLTSFTEQAYMTQQTLQREQQSVFASATKKAVQETFTSFETAASESTSSEELEEVEEVQG</sequence>
<gene>
    <name evidence="3" type="ORF">SK128_016135</name>
</gene>
<dbReference type="EMBL" id="JAXCGZ010008028">
    <property type="protein sequence ID" value="KAK7078078.1"/>
    <property type="molecule type" value="Genomic_DNA"/>
</dbReference>
<keyword evidence="4" id="KW-1185">Reference proteome</keyword>
<feature type="coiled-coil region" evidence="1">
    <location>
        <begin position="20"/>
        <end position="54"/>
    </location>
</feature>
<comment type="caution">
    <text evidence="3">The sequence shown here is derived from an EMBL/GenBank/DDBJ whole genome shotgun (WGS) entry which is preliminary data.</text>
</comment>
<evidence type="ECO:0000256" key="1">
    <source>
        <dbReference type="SAM" id="Coils"/>
    </source>
</evidence>
<evidence type="ECO:0000313" key="3">
    <source>
        <dbReference type="EMBL" id="KAK7078078.1"/>
    </source>
</evidence>
<protein>
    <submittedName>
        <fullName evidence="3">Uncharacterized protein</fullName>
    </submittedName>
</protein>
<dbReference type="AlphaFoldDB" id="A0AAN8XBC5"/>
<keyword evidence="1" id="KW-0175">Coiled coil</keyword>
<proteinExistence type="predicted"/>
<evidence type="ECO:0000313" key="4">
    <source>
        <dbReference type="Proteomes" id="UP001381693"/>
    </source>
</evidence>
<accession>A0AAN8XBC5</accession>
<feature type="compositionally biased region" description="Acidic residues" evidence="2">
    <location>
        <begin position="937"/>
        <end position="949"/>
    </location>
</feature>
<reference evidence="3 4" key="1">
    <citation type="submission" date="2023-11" db="EMBL/GenBank/DDBJ databases">
        <title>Halocaridina rubra genome assembly.</title>
        <authorList>
            <person name="Smith C."/>
        </authorList>
    </citation>
    <scope>NUCLEOTIDE SEQUENCE [LARGE SCALE GENOMIC DNA]</scope>
    <source>
        <strain evidence="3">EP-1</strain>
        <tissue evidence="3">Whole</tissue>
    </source>
</reference>
<feature type="coiled-coil region" evidence="1">
    <location>
        <begin position="275"/>
        <end position="305"/>
    </location>
</feature>